<evidence type="ECO:0000313" key="18">
    <source>
        <dbReference type="EMBL" id="SUX23658.1"/>
    </source>
</evidence>
<proteinExistence type="inferred from homology"/>
<name>A0A381E9S4_9GAMM</name>
<dbReference type="EMBL" id="UFUW01000001">
    <property type="protein sequence ID" value="SUX23658.1"/>
    <property type="molecule type" value="Genomic_DNA"/>
</dbReference>
<dbReference type="HAMAP" id="MF_02089">
    <property type="entry name" value="QueH"/>
    <property type="match status" value="1"/>
</dbReference>
<reference evidence="18 19" key="1">
    <citation type="submission" date="2018-06" db="EMBL/GenBank/DDBJ databases">
        <authorList>
            <consortium name="Pathogen Informatics"/>
            <person name="Doyle S."/>
        </authorList>
    </citation>
    <scope>NUCLEOTIDE SEQUENCE [LARGE SCALE GENOMIC DNA]</scope>
    <source>
        <strain evidence="18 19">NCTC13294</strain>
    </source>
</reference>
<dbReference type="PANTHER" id="PTHR36701">
    <property type="entry name" value="EPOXYQUEUOSINE REDUCTASE QUEH"/>
    <property type="match status" value="1"/>
</dbReference>
<dbReference type="GO" id="GO:0051539">
    <property type="term" value="F:4 iron, 4 sulfur cluster binding"/>
    <property type="evidence" value="ECO:0007669"/>
    <property type="project" value="UniProtKB-UniRule"/>
</dbReference>
<keyword evidence="8 17" id="KW-0479">Metal-binding</keyword>
<evidence type="ECO:0000256" key="8">
    <source>
        <dbReference type="ARBA" id="ARBA00022723"/>
    </source>
</evidence>
<feature type="binding site" evidence="17">
    <location>
        <position position="27"/>
    </location>
    <ligand>
        <name>[4Fe-4S] cluster</name>
        <dbReference type="ChEBI" id="CHEBI:49883"/>
    </ligand>
</feature>
<evidence type="ECO:0000256" key="14">
    <source>
        <dbReference type="ARBA" id="ARBA00023284"/>
    </source>
</evidence>
<dbReference type="InterPro" id="IPR003828">
    <property type="entry name" value="QueH"/>
</dbReference>
<keyword evidence="11 17" id="KW-0408">Iron</keyword>
<dbReference type="EC" id="1.17.99.6" evidence="4 17"/>
<comment type="pathway">
    <text evidence="2 17">tRNA modification; tRNA-queuosine biosynthesis.</text>
</comment>
<keyword evidence="13 17" id="KW-1015">Disulfide bond</keyword>
<evidence type="ECO:0000256" key="7">
    <source>
        <dbReference type="ARBA" id="ARBA00022694"/>
    </source>
</evidence>
<dbReference type="RefSeq" id="WP_115611821.1">
    <property type="nucleotide sequence ID" value="NZ_JBHLZC010000002.1"/>
</dbReference>
<dbReference type="GO" id="GO:0008616">
    <property type="term" value="P:tRNA queuosine(34) biosynthetic process"/>
    <property type="evidence" value="ECO:0007669"/>
    <property type="project" value="UniProtKB-UniRule"/>
</dbReference>
<evidence type="ECO:0000313" key="19">
    <source>
        <dbReference type="Proteomes" id="UP000254572"/>
    </source>
</evidence>
<dbReference type="AlphaFoldDB" id="A0A381E9S4"/>
<dbReference type="UniPathway" id="UPA00392"/>
<keyword evidence="7 17" id="KW-0819">tRNA processing</keyword>
<keyword evidence="12 17" id="KW-0411">Iron-sulfur</keyword>
<dbReference type="Pfam" id="PF02677">
    <property type="entry name" value="QueH"/>
    <property type="match status" value="1"/>
</dbReference>
<protein>
    <recommendedName>
        <fullName evidence="5 17">Epoxyqueuosine reductase QueH</fullName>
        <ecNumber evidence="4 17">1.17.99.6</ecNumber>
    </recommendedName>
    <alternativeName>
        <fullName evidence="15 17">Queuosine biosynthesis protein QueH</fullName>
    </alternativeName>
</protein>
<feature type="binding site" evidence="17">
    <location>
        <position position="26"/>
    </location>
    <ligand>
        <name>[4Fe-4S] cluster</name>
        <dbReference type="ChEBI" id="CHEBI:49883"/>
    </ligand>
</feature>
<organism evidence="18 19">
    <name type="scientific">Cardiobacterium valvarum</name>
    <dbReference type="NCBI Taxonomy" id="194702"/>
    <lineage>
        <taxon>Bacteria</taxon>
        <taxon>Pseudomonadati</taxon>
        <taxon>Pseudomonadota</taxon>
        <taxon>Gammaproteobacteria</taxon>
        <taxon>Cardiobacteriales</taxon>
        <taxon>Cardiobacteriaceae</taxon>
        <taxon>Cardiobacterium</taxon>
    </lineage>
</organism>
<evidence type="ECO:0000256" key="4">
    <source>
        <dbReference type="ARBA" id="ARBA00012622"/>
    </source>
</evidence>
<feature type="binding site" evidence="17">
    <location>
        <position position="105"/>
    </location>
    <ligand>
        <name>[4Fe-4S] cluster</name>
        <dbReference type="ChEBI" id="CHEBI:49883"/>
    </ligand>
</feature>
<keyword evidence="14 17" id="KW-0676">Redox-active center</keyword>
<evidence type="ECO:0000256" key="1">
    <source>
        <dbReference type="ARBA" id="ARBA00002268"/>
    </source>
</evidence>
<evidence type="ECO:0000256" key="11">
    <source>
        <dbReference type="ARBA" id="ARBA00023004"/>
    </source>
</evidence>
<comment type="function">
    <text evidence="1 17">Catalyzes the conversion of epoxyqueuosine (oQ) to queuosine (Q), which is a hypermodified base found in the wobble positions of tRNA(Asp), tRNA(Asn), tRNA(His) and tRNA(Tyr).</text>
</comment>
<dbReference type="GO" id="GO:0052693">
    <property type="term" value="F:epoxyqueuosine reductase activity"/>
    <property type="evidence" value="ECO:0007669"/>
    <property type="project" value="UniProtKB-UniRule"/>
</dbReference>
<evidence type="ECO:0000256" key="12">
    <source>
        <dbReference type="ARBA" id="ARBA00023014"/>
    </source>
</evidence>
<evidence type="ECO:0000256" key="9">
    <source>
        <dbReference type="ARBA" id="ARBA00022785"/>
    </source>
</evidence>
<sequence>MNTKAPFQRPKLVPPDDHNKVLLHSCCAPCSGEIMEALLASEIDYTIFFYNPNIHPRREYEIRKNENIAFAEKHNIPFVDCDYDTDNWFARAKGMEWEPERGKRCTMCFDMRFERTALYAHEHGFPIITSSLGISRWKNMEQVNQSGLRAAEPYPDVQYWTFNWRKGGGSQRMIEISKREHFYMQEYCGCIYSLRDTNAWRLKNGRGKIKLGVMYYGDDDPPTEK</sequence>
<evidence type="ECO:0000256" key="16">
    <source>
        <dbReference type="ARBA" id="ARBA00047415"/>
    </source>
</evidence>
<evidence type="ECO:0000256" key="2">
    <source>
        <dbReference type="ARBA" id="ARBA00004691"/>
    </source>
</evidence>
<evidence type="ECO:0000256" key="5">
    <source>
        <dbReference type="ARBA" id="ARBA00016895"/>
    </source>
</evidence>
<dbReference type="PANTHER" id="PTHR36701:SF1">
    <property type="entry name" value="EPOXYQUEUOSINE REDUCTASE QUEH"/>
    <property type="match status" value="1"/>
</dbReference>
<dbReference type="GO" id="GO:0046872">
    <property type="term" value="F:metal ion binding"/>
    <property type="evidence" value="ECO:0007669"/>
    <property type="project" value="UniProtKB-KW"/>
</dbReference>
<accession>A0A381E9S4</accession>
<keyword evidence="6 17" id="KW-0004">4Fe-4S</keyword>
<dbReference type="OrthoDB" id="9801033at2"/>
<keyword evidence="10 17" id="KW-0560">Oxidoreductase</keyword>
<feature type="disulfide bond" description="Redox-active" evidence="17">
    <location>
        <begin position="188"/>
        <end position="190"/>
    </location>
</feature>
<gene>
    <name evidence="17" type="primary">queH</name>
    <name evidence="18" type="ORF">NCTC13294_01578</name>
</gene>
<evidence type="ECO:0000256" key="13">
    <source>
        <dbReference type="ARBA" id="ARBA00023157"/>
    </source>
</evidence>
<dbReference type="Proteomes" id="UP000254572">
    <property type="component" value="Unassembled WGS sequence"/>
</dbReference>
<keyword evidence="9 17" id="KW-0671">Queuosine biosynthesis</keyword>
<evidence type="ECO:0000256" key="3">
    <source>
        <dbReference type="ARBA" id="ARBA00008207"/>
    </source>
</evidence>
<evidence type="ECO:0000256" key="6">
    <source>
        <dbReference type="ARBA" id="ARBA00022485"/>
    </source>
</evidence>
<evidence type="ECO:0000256" key="17">
    <source>
        <dbReference type="HAMAP-Rule" id="MF_02089"/>
    </source>
</evidence>
<comment type="similarity">
    <text evidence="3 17">Belongs to the QueH family.</text>
</comment>
<evidence type="ECO:0000256" key="10">
    <source>
        <dbReference type="ARBA" id="ARBA00023002"/>
    </source>
</evidence>
<feature type="binding site" evidence="17">
    <location>
        <position position="108"/>
    </location>
    <ligand>
        <name>[4Fe-4S] cluster</name>
        <dbReference type="ChEBI" id="CHEBI:49883"/>
    </ligand>
</feature>
<comment type="catalytic activity">
    <reaction evidence="16 17">
        <text>epoxyqueuosine(34) in tRNA + AH2 = queuosine(34) in tRNA + A + H2O</text>
        <dbReference type="Rhea" id="RHEA:32159"/>
        <dbReference type="Rhea" id="RHEA-COMP:18571"/>
        <dbReference type="Rhea" id="RHEA-COMP:18582"/>
        <dbReference type="ChEBI" id="CHEBI:13193"/>
        <dbReference type="ChEBI" id="CHEBI:15377"/>
        <dbReference type="ChEBI" id="CHEBI:17499"/>
        <dbReference type="ChEBI" id="CHEBI:194431"/>
        <dbReference type="ChEBI" id="CHEBI:194443"/>
        <dbReference type="EC" id="1.17.99.6"/>
    </reaction>
</comment>
<evidence type="ECO:0000256" key="15">
    <source>
        <dbReference type="ARBA" id="ARBA00031446"/>
    </source>
</evidence>
<keyword evidence="19" id="KW-1185">Reference proteome</keyword>